<name>A0A9D4FWP1_DREPO</name>
<evidence type="ECO:0000256" key="1">
    <source>
        <dbReference type="SAM" id="SignalP"/>
    </source>
</evidence>
<organism evidence="2 3">
    <name type="scientific">Dreissena polymorpha</name>
    <name type="common">Zebra mussel</name>
    <name type="synonym">Mytilus polymorpha</name>
    <dbReference type="NCBI Taxonomy" id="45954"/>
    <lineage>
        <taxon>Eukaryota</taxon>
        <taxon>Metazoa</taxon>
        <taxon>Spiralia</taxon>
        <taxon>Lophotrochozoa</taxon>
        <taxon>Mollusca</taxon>
        <taxon>Bivalvia</taxon>
        <taxon>Autobranchia</taxon>
        <taxon>Heteroconchia</taxon>
        <taxon>Euheterodonta</taxon>
        <taxon>Imparidentia</taxon>
        <taxon>Neoheterodontei</taxon>
        <taxon>Myida</taxon>
        <taxon>Dreissenoidea</taxon>
        <taxon>Dreissenidae</taxon>
        <taxon>Dreissena</taxon>
    </lineage>
</organism>
<protein>
    <submittedName>
        <fullName evidence="2">Uncharacterized protein</fullName>
    </submittedName>
</protein>
<sequence length="64" mass="7370">MQHMLCLLLPVAPIKALCSERYTDWKGKLEPHGLKVMELTGDTDMEDFYELQEVNIILTTPVSY</sequence>
<evidence type="ECO:0000313" key="2">
    <source>
        <dbReference type="EMBL" id="KAH3806664.1"/>
    </source>
</evidence>
<comment type="caution">
    <text evidence="2">The sequence shown here is derived from an EMBL/GenBank/DDBJ whole genome shotgun (WGS) entry which is preliminary data.</text>
</comment>
<reference evidence="2" key="2">
    <citation type="submission" date="2020-11" db="EMBL/GenBank/DDBJ databases">
        <authorList>
            <person name="McCartney M.A."/>
            <person name="Auch B."/>
            <person name="Kono T."/>
            <person name="Mallez S."/>
            <person name="Becker A."/>
            <person name="Gohl D.M."/>
            <person name="Silverstein K.A.T."/>
            <person name="Koren S."/>
            <person name="Bechman K.B."/>
            <person name="Herman A."/>
            <person name="Abrahante J.E."/>
            <person name="Garbe J."/>
        </authorList>
    </citation>
    <scope>NUCLEOTIDE SEQUENCE</scope>
    <source>
        <strain evidence="2">Duluth1</strain>
        <tissue evidence="2">Whole animal</tissue>
    </source>
</reference>
<accession>A0A9D4FWP1</accession>
<dbReference type="EMBL" id="JAIWYP010000006">
    <property type="protein sequence ID" value="KAH3806664.1"/>
    <property type="molecule type" value="Genomic_DNA"/>
</dbReference>
<dbReference type="GO" id="GO:0043138">
    <property type="term" value="F:3'-5' DNA helicase activity"/>
    <property type="evidence" value="ECO:0007669"/>
    <property type="project" value="UniProtKB-EC"/>
</dbReference>
<feature type="chain" id="PRO_5039401422" evidence="1">
    <location>
        <begin position="17"/>
        <end position="64"/>
    </location>
</feature>
<dbReference type="SUPFAM" id="SSF52540">
    <property type="entry name" value="P-loop containing nucleoside triphosphate hydrolases"/>
    <property type="match status" value="1"/>
</dbReference>
<dbReference type="GO" id="GO:0016787">
    <property type="term" value="F:hydrolase activity"/>
    <property type="evidence" value="ECO:0007669"/>
    <property type="project" value="UniProtKB-KW"/>
</dbReference>
<keyword evidence="3" id="KW-1185">Reference proteome</keyword>
<feature type="signal peptide" evidence="1">
    <location>
        <begin position="1"/>
        <end position="16"/>
    </location>
</feature>
<dbReference type="PANTHER" id="PTHR47835:SF3">
    <property type="entry name" value="HELICASE FOR MEIOSIS 1"/>
    <property type="match status" value="1"/>
</dbReference>
<proteinExistence type="predicted"/>
<dbReference type="Gene3D" id="3.40.50.300">
    <property type="entry name" value="P-loop containing nucleotide triphosphate hydrolases"/>
    <property type="match status" value="1"/>
</dbReference>
<reference evidence="2" key="1">
    <citation type="journal article" date="2019" name="bioRxiv">
        <title>The Genome of the Zebra Mussel, Dreissena polymorpha: A Resource for Invasive Species Research.</title>
        <authorList>
            <person name="McCartney M.A."/>
            <person name="Auch B."/>
            <person name="Kono T."/>
            <person name="Mallez S."/>
            <person name="Zhang Y."/>
            <person name="Obille A."/>
            <person name="Becker A."/>
            <person name="Abrahante J.E."/>
            <person name="Garbe J."/>
            <person name="Badalamenti J.P."/>
            <person name="Herman A."/>
            <person name="Mangelson H."/>
            <person name="Liachko I."/>
            <person name="Sullivan S."/>
            <person name="Sone E.D."/>
            <person name="Koren S."/>
            <person name="Silverstein K.A.T."/>
            <person name="Beckman K.B."/>
            <person name="Gohl D.M."/>
        </authorList>
    </citation>
    <scope>NUCLEOTIDE SEQUENCE</scope>
    <source>
        <strain evidence="2">Duluth1</strain>
        <tissue evidence="2">Whole animal</tissue>
    </source>
</reference>
<dbReference type="InterPro" id="IPR052247">
    <property type="entry name" value="Meiotic_Crossover_Helicase"/>
</dbReference>
<dbReference type="PANTHER" id="PTHR47835">
    <property type="entry name" value="HFM1, ATP DEPENDENT DNA HELICASE HOMOLOG"/>
    <property type="match status" value="1"/>
</dbReference>
<dbReference type="AlphaFoldDB" id="A0A9D4FWP1"/>
<dbReference type="Proteomes" id="UP000828390">
    <property type="component" value="Unassembled WGS sequence"/>
</dbReference>
<dbReference type="InterPro" id="IPR027417">
    <property type="entry name" value="P-loop_NTPase"/>
</dbReference>
<gene>
    <name evidence="2" type="ORF">DPMN_134988</name>
</gene>
<keyword evidence="1" id="KW-0732">Signal</keyword>
<evidence type="ECO:0000313" key="3">
    <source>
        <dbReference type="Proteomes" id="UP000828390"/>
    </source>
</evidence>